<dbReference type="CDD" id="cd02796">
    <property type="entry name" value="tRNA_bind_bactPheRS"/>
    <property type="match status" value="1"/>
</dbReference>
<dbReference type="AlphaFoldDB" id="A0A1F5N8S1"/>
<name>A0A1F5N8S1_9BACT</name>
<sequence length="131" mass="14165">MNINGLKNLFASKEQVFDNIIVAKVIKVEKHPNADRLRVIELSDGQNTIGPVVCGAWNFEEGAIVALALPGAKIPYNNTVLSKATIRGVESQGMICAAFELDLGLKSERPEIMILKDSSPVGSNFSADLLR</sequence>
<dbReference type="SUPFAM" id="SSF50249">
    <property type="entry name" value="Nucleic acid-binding proteins"/>
    <property type="match status" value="1"/>
</dbReference>
<evidence type="ECO:0000313" key="5">
    <source>
        <dbReference type="EMBL" id="OGE73830.1"/>
    </source>
</evidence>
<dbReference type="Gene3D" id="2.40.50.140">
    <property type="entry name" value="Nucleic acid-binding proteins"/>
    <property type="match status" value="1"/>
</dbReference>
<dbReference type="STRING" id="1817821.A2717_04330"/>
<feature type="domain" description="TRNA-binding" evidence="4">
    <location>
        <begin position="14"/>
        <end position="126"/>
    </location>
</feature>
<organism evidence="5 6">
    <name type="scientific">Candidatus Doudnabacteria bacterium RIFCSPHIGHO2_01_FULL_41_86</name>
    <dbReference type="NCBI Taxonomy" id="1817821"/>
    <lineage>
        <taxon>Bacteria</taxon>
        <taxon>Candidatus Doudnaibacteriota</taxon>
    </lineage>
</organism>
<protein>
    <recommendedName>
        <fullName evidence="4">tRNA-binding domain-containing protein</fullName>
    </recommendedName>
</protein>
<dbReference type="Proteomes" id="UP000177610">
    <property type="component" value="Unassembled WGS sequence"/>
</dbReference>
<proteinExistence type="predicted"/>
<dbReference type="PROSITE" id="PS50886">
    <property type="entry name" value="TRBD"/>
    <property type="match status" value="1"/>
</dbReference>
<comment type="caution">
    <text evidence="5">The sequence shown here is derived from an EMBL/GenBank/DDBJ whole genome shotgun (WGS) entry which is preliminary data.</text>
</comment>
<evidence type="ECO:0000313" key="6">
    <source>
        <dbReference type="Proteomes" id="UP000177610"/>
    </source>
</evidence>
<evidence type="ECO:0000256" key="1">
    <source>
        <dbReference type="ARBA" id="ARBA00022555"/>
    </source>
</evidence>
<keyword evidence="1 3" id="KW-0820">tRNA-binding</keyword>
<dbReference type="GO" id="GO:0000049">
    <property type="term" value="F:tRNA binding"/>
    <property type="evidence" value="ECO:0007669"/>
    <property type="project" value="UniProtKB-UniRule"/>
</dbReference>
<gene>
    <name evidence="5" type="ORF">A2717_04330</name>
</gene>
<dbReference type="EMBL" id="MFEH01000004">
    <property type="protein sequence ID" value="OGE73830.1"/>
    <property type="molecule type" value="Genomic_DNA"/>
</dbReference>
<keyword evidence="2 3" id="KW-0694">RNA-binding</keyword>
<dbReference type="InterPro" id="IPR033714">
    <property type="entry name" value="tRNA_bind_bactPheRS"/>
</dbReference>
<evidence type="ECO:0000256" key="2">
    <source>
        <dbReference type="ARBA" id="ARBA00022884"/>
    </source>
</evidence>
<dbReference type="InterPro" id="IPR002547">
    <property type="entry name" value="tRNA-bd_dom"/>
</dbReference>
<evidence type="ECO:0000259" key="4">
    <source>
        <dbReference type="PROSITE" id="PS50886"/>
    </source>
</evidence>
<dbReference type="InterPro" id="IPR012340">
    <property type="entry name" value="NA-bd_OB-fold"/>
</dbReference>
<evidence type="ECO:0000256" key="3">
    <source>
        <dbReference type="PROSITE-ProRule" id="PRU00209"/>
    </source>
</evidence>
<reference evidence="5 6" key="1">
    <citation type="journal article" date="2016" name="Nat. Commun.">
        <title>Thousands of microbial genomes shed light on interconnected biogeochemical processes in an aquifer system.</title>
        <authorList>
            <person name="Anantharaman K."/>
            <person name="Brown C.T."/>
            <person name="Hug L.A."/>
            <person name="Sharon I."/>
            <person name="Castelle C.J."/>
            <person name="Probst A.J."/>
            <person name="Thomas B.C."/>
            <person name="Singh A."/>
            <person name="Wilkins M.J."/>
            <person name="Karaoz U."/>
            <person name="Brodie E.L."/>
            <person name="Williams K.H."/>
            <person name="Hubbard S.S."/>
            <person name="Banfield J.F."/>
        </authorList>
    </citation>
    <scope>NUCLEOTIDE SEQUENCE [LARGE SCALE GENOMIC DNA]</scope>
</reference>
<accession>A0A1F5N8S1</accession>
<dbReference type="Pfam" id="PF01588">
    <property type="entry name" value="tRNA_bind"/>
    <property type="match status" value="1"/>
</dbReference>